<proteinExistence type="inferred from homology"/>
<dbReference type="EMBL" id="CP046172">
    <property type="protein sequence ID" value="QIS12491.1"/>
    <property type="molecule type" value="Genomic_DNA"/>
</dbReference>
<keyword evidence="5 7" id="KW-1133">Transmembrane helix</keyword>
<evidence type="ECO:0000256" key="4">
    <source>
        <dbReference type="ARBA" id="ARBA00022692"/>
    </source>
</evidence>
<evidence type="ECO:0000256" key="5">
    <source>
        <dbReference type="ARBA" id="ARBA00022989"/>
    </source>
</evidence>
<keyword evidence="3" id="KW-1003">Cell membrane</keyword>
<evidence type="ECO:0000313" key="9">
    <source>
        <dbReference type="Proteomes" id="UP000503540"/>
    </source>
</evidence>
<dbReference type="GO" id="GO:0005886">
    <property type="term" value="C:plasma membrane"/>
    <property type="evidence" value="ECO:0007669"/>
    <property type="project" value="UniProtKB-SubCell"/>
</dbReference>
<feature type="transmembrane region" description="Helical" evidence="7">
    <location>
        <begin position="150"/>
        <end position="171"/>
    </location>
</feature>
<dbReference type="Proteomes" id="UP000503540">
    <property type="component" value="Chromosome"/>
</dbReference>
<gene>
    <name evidence="8" type="ORF">F5544_23150</name>
</gene>
<comment type="subcellular location">
    <subcellularLocation>
        <location evidence="1">Cell membrane</location>
        <topology evidence="1">Multi-pass membrane protein</topology>
    </subcellularLocation>
</comment>
<reference evidence="8 9" key="1">
    <citation type="journal article" date="2019" name="ACS Chem. Biol.">
        <title>Identification and Mobilization of a Cryptic Antibiotic Biosynthesis Gene Locus from a Human-Pathogenic Nocardia Isolate.</title>
        <authorList>
            <person name="Herisse M."/>
            <person name="Ishida K."/>
            <person name="Porter J.L."/>
            <person name="Howden B."/>
            <person name="Hertweck C."/>
            <person name="Stinear T.P."/>
            <person name="Pidot S.J."/>
        </authorList>
    </citation>
    <scope>NUCLEOTIDE SEQUENCE [LARGE SCALE GENOMIC DNA]</scope>
    <source>
        <strain evidence="8 9">AUSMDU00012717</strain>
    </source>
</reference>
<evidence type="ECO:0000256" key="1">
    <source>
        <dbReference type="ARBA" id="ARBA00004651"/>
    </source>
</evidence>
<keyword evidence="4 7" id="KW-0812">Transmembrane</keyword>
<evidence type="ECO:0000256" key="7">
    <source>
        <dbReference type="SAM" id="Phobius"/>
    </source>
</evidence>
<dbReference type="AlphaFoldDB" id="A0A6G9YH23"/>
<dbReference type="Pfam" id="PF07681">
    <property type="entry name" value="DoxX"/>
    <property type="match status" value="1"/>
</dbReference>
<keyword evidence="9" id="KW-1185">Reference proteome</keyword>
<keyword evidence="6 7" id="KW-0472">Membrane</keyword>
<feature type="transmembrane region" description="Helical" evidence="7">
    <location>
        <begin position="183"/>
        <end position="203"/>
    </location>
</feature>
<dbReference type="InterPro" id="IPR051907">
    <property type="entry name" value="DoxX-like_oxidoreductase"/>
</dbReference>
<evidence type="ECO:0000256" key="2">
    <source>
        <dbReference type="ARBA" id="ARBA00006679"/>
    </source>
</evidence>
<evidence type="ECO:0000256" key="3">
    <source>
        <dbReference type="ARBA" id="ARBA00022475"/>
    </source>
</evidence>
<accession>A0A6G9YH23</accession>
<comment type="similarity">
    <text evidence="2">Belongs to the DoxX family.</text>
</comment>
<organism evidence="8 9">
    <name type="scientific">Nocardia arthritidis</name>
    <dbReference type="NCBI Taxonomy" id="228602"/>
    <lineage>
        <taxon>Bacteria</taxon>
        <taxon>Bacillati</taxon>
        <taxon>Actinomycetota</taxon>
        <taxon>Actinomycetes</taxon>
        <taxon>Mycobacteriales</taxon>
        <taxon>Nocardiaceae</taxon>
        <taxon>Nocardia</taxon>
    </lineage>
</organism>
<dbReference type="KEGG" id="nah:F5544_23150"/>
<name>A0A6G9YH23_9NOCA</name>
<dbReference type="InterPro" id="IPR032808">
    <property type="entry name" value="DoxX"/>
</dbReference>
<dbReference type="PANTHER" id="PTHR33452">
    <property type="entry name" value="OXIDOREDUCTASE CATD-RELATED"/>
    <property type="match status" value="1"/>
</dbReference>
<evidence type="ECO:0000256" key="6">
    <source>
        <dbReference type="ARBA" id="ARBA00023136"/>
    </source>
</evidence>
<evidence type="ECO:0000313" key="8">
    <source>
        <dbReference type="EMBL" id="QIS12491.1"/>
    </source>
</evidence>
<protein>
    <submittedName>
        <fullName evidence="8">DoxX family membrane protein</fullName>
    </submittedName>
</protein>
<dbReference type="PANTHER" id="PTHR33452:SF1">
    <property type="entry name" value="INNER MEMBRANE PROTEIN YPHA-RELATED"/>
    <property type="match status" value="1"/>
</dbReference>
<sequence length="205" mass="21601">MLFSYSTYLLVAVVRRIRSDREVPLSSNTAEIRMRVPEIAVPGSGTVGLDITLLLARVGLGLAIFAHGAQKLFGWFGGMGLSATTQQLTEMGYPKDAGRLAVVVGLGETIGGLGMMLGILVLPAAFVTAAIMLYCAAIAGGFFIPEGVKYEPLFAAGAVVIGISGPGRYALGRYIPIIRTFQFSYGQRAILMAVGMVGVIAAIRR</sequence>
<feature type="transmembrane region" description="Helical" evidence="7">
    <location>
        <begin position="119"/>
        <end position="144"/>
    </location>
</feature>